<evidence type="ECO:0000256" key="1">
    <source>
        <dbReference type="SAM" id="Coils"/>
    </source>
</evidence>
<dbReference type="eggNOG" id="ENOG502RCM2">
    <property type="taxonomic scope" value="Eukaryota"/>
</dbReference>
<evidence type="ECO:0000313" key="4">
    <source>
        <dbReference type="Proteomes" id="UP000198341"/>
    </source>
</evidence>
<feature type="coiled-coil region" evidence="1">
    <location>
        <begin position="189"/>
        <end position="307"/>
    </location>
</feature>
<feature type="compositionally biased region" description="Acidic residues" evidence="2">
    <location>
        <begin position="465"/>
        <end position="482"/>
    </location>
</feature>
<dbReference type="EMBL" id="FO082276">
    <property type="protein sequence ID" value="CCO15834.1"/>
    <property type="molecule type" value="Genomic_DNA"/>
</dbReference>
<evidence type="ECO:0000313" key="3">
    <source>
        <dbReference type="EMBL" id="CCO15834.1"/>
    </source>
</evidence>
<dbReference type="PANTHER" id="PTHR47490">
    <property type="entry name" value="PROTEIN BLISTER"/>
    <property type="match status" value="1"/>
</dbReference>
<dbReference type="InterPro" id="IPR044194">
    <property type="entry name" value="BLISTER"/>
</dbReference>
<feature type="compositionally biased region" description="Polar residues" evidence="2">
    <location>
        <begin position="451"/>
        <end position="463"/>
    </location>
</feature>
<evidence type="ECO:0000256" key="2">
    <source>
        <dbReference type="SAM" id="MobiDB-lite"/>
    </source>
</evidence>
<feature type="region of interest" description="Disordered" evidence="2">
    <location>
        <begin position="54"/>
        <end position="98"/>
    </location>
</feature>
<feature type="region of interest" description="Disordered" evidence="2">
    <location>
        <begin position="445"/>
        <end position="484"/>
    </location>
</feature>
<dbReference type="KEGG" id="bpg:Bathy03g04150"/>
<dbReference type="AlphaFoldDB" id="K8ECX6"/>
<keyword evidence="1" id="KW-0175">Coiled coil</keyword>
<gene>
    <name evidence="3" type="ORF">Bathy03g04150</name>
</gene>
<feature type="coiled-coil region" evidence="1">
    <location>
        <begin position="498"/>
        <end position="532"/>
    </location>
</feature>
<dbReference type="GO" id="GO:0040008">
    <property type="term" value="P:regulation of growth"/>
    <property type="evidence" value="ECO:0007669"/>
    <property type="project" value="InterPro"/>
</dbReference>
<protein>
    <submittedName>
        <fullName evidence="3">Uncharacterized protein</fullName>
    </submittedName>
</protein>
<accession>K8ECX6</accession>
<name>K8ECX6_9CHLO</name>
<dbReference type="Proteomes" id="UP000198341">
    <property type="component" value="Chromosome 3"/>
</dbReference>
<sequence length="594" mass="66745">MEEEEEEGGVAAFMSPPPPRFSFDESYNAAGGSMMEEEATPPVKMNMRGFEEQEDADIDRKKMSSLDESFDPEEYVNRFVTPEKKMAPPTKQKKATIDVPMDELEAIFRPTKKKDGYDDADDVPYSFSKFLEREKNKNEEQRLSSFERGILESKRRKEQMGGEASISDMLGRGSTLTPFGGISTGNGMSKLEQDEITSLQNMIDDLTTEKLSLKRGMDKNQKIIESLMEENESLTSAFNNAKNRSTALENELNKLSSEMMLHSSVQQSISNDRDASRRGYIETRERANELAREVVELEEVVLEYKSKLFLYENTQTDALERSKELERALYVANEDRVYYQNLAEAMNEERREMQRRVGQSNAIQALIESGDVPIVEMLQSWLKQVQAKPVSQEQNVSSSLRSAEAEQQNEFLEMSTSEADFVCETRTSEAVATTKELIDALTRMASGDTGGSSNNNPDESAATSDGEDDDDEDENGEEDGVVIDEAQIRLITSIHELLAEMEKETAIFRVKLKDAERREMGLRAANAALESRLARSAPQAKTMNTNTKESEGRDDVIAAMRRINAGSAEPTPRTRENDSSGGFRFRTGLVPDDD</sequence>
<dbReference type="OrthoDB" id="2019993at2759"/>
<dbReference type="RefSeq" id="XP_007514397.1">
    <property type="nucleotide sequence ID" value="XM_007514335.1"/>
</dbReference>
<proteinExistence type="predicted"/>
<reference evidence="3 4" key="1">
    <citation type="submission" date="2011-10" db="EMBL/GenBank/DDBJ databases">
        <authorList>
            <person name="Genoscope - CEA"/>
        </authorList>
    </citation>
    <scope>NUCLEOTIDE SEQUENCE [LARGE SCALE GENOMIC DNA]</scope>
    <source>
        <strain evidence="3 4">RCC 1105</strain>
    </source>
</reference>
<dbReference type="PANTHER" id="PTHR47490:SF2">
    <property type="entry name" value="PROTEIN BLISTER"/>
    <property type="match status" value="1"/>
</dbReference>
<keyword evidence="4" id="KW-1185">Reference proteome</keyword>
<organism evidence="3 4">
    <name type="scientific">Bathycoccus prasinos</name>
    <dbReference type="NCBI Taxonomy" id="41875"/>
    <lineage>
        <taxon>Eukaryota</taxon>
        <taxon>Viridiplantae</taxon>
        <taxon>Chlorophyta</taxon>
        <taxon>Mamiellophyceae</taxon>
        <taxon>Mamiellales</taxon>
        <taxon>Bathycoccaceae</taxon>
        <taxon>Bathycoccus</taxon>
    </lineage>
</organism>
<feature type="region of interest" description="Disordered" evidence="2">
    <location>
        <begin position="1"/>
        <end position="27"/>
    </location>
</feature>
<dbReference type="GeneID" id="19016952"/>
<feature type="region of interest" description="Disordered" evidence="2">
    <location>
        <begin position="533"/>
        <end position="594"/>
    </location>
</feature>